<dbReference type="InterPro" id="IPR024586">
    <property type="entry name" value="DnaJ-like_C11_C"/>
</dbReference>
<dbReference type="OrthoDB" id="18010at2759"/>
<dbReference type="InterPro" id="IPR055225">
    <property type="entry name" value="DNAJC11-like_beta-barrel"/>
</dbReference>
<dbReference type="AlphaFoldDB" id="T1L1U5"/>
<dbReference type="EMBL" id="CAEY01000920">
    <property type="status" value="NOT_ANNOTATED_CDS"/>
    <property type="molecule type" value="Genomic_DNA"/>
</dbReference>
<protein>
    <recommendedName>
        <fullName evidence="2">J domain-containing protein</fullName>
    </recommendedName>
</protein>
<evidence type="ECO:0000313" key="4">
    <source>
        <dbReference type="Proteomes" id="UP000015104"/>
    </source>
</evidence>
<gene>
    <name evidence="3" type="primary">107369472</name>
</gene>
<proteinExistence type="predicted"/>
<dbReference type="Pfam" id="PF22774">
    <property type="entry name" value="DNAJC11_beta-barrel"/>
    <property type="match status" value="1"/>
</dbReference>
<dbReference type="HOGENOM" id="CLU_019611_2_0_1"/>
<dbReference type="PROSITE" id="PS50076">
    <property type="entry name" value="DNAJ_2"/>
    <property type="match status" value="1"/>
</dbReference>
<evidence type="ECO:0000313" key="3">
    <source>
        <dbReference type="EnsemblMetazoa" id="tetur32g00880.1"/>
    </source>
</evidence>
<dbReference type="GO" id="GO:0005739">
    <property type="term" value="C:mitochondrion"/>
    <property type="evidence" value="ECO:0007669"/>
    <property type="project" value="GOC"/>
</dbReference>
<dbReference type="SMART" id="SM00271">
    <property type="entry name" value="DnaJ"/>
    <property type="match status" value="1"/>
</dbReference>
<sequence length="573" mass="65001">MSFESVDERTQGLIEDDYYTLLNLDRNATPEEIRDAYKKASRIYHPDKHTDPVLKKQAEILFTKTKKAYEVLIDPHKRAIYDALGVKGLETEGWELVQRTKTPYEIREEFERLERERQERRLQQRANPRGNITIGINATDLFESYDDEYEEDDYIEEGGFSFPNLEISSMEIDQSLDAPLTTKDTLSLTGNLQNKNGIGGGAFATSLRHVSSPTSWSEYQFTAGHGPLFGIKWFRYLTKRSFCTITGLCHYKSGELTPGIEVVLYRHLDKNLEGFVTWKFGLESCVNTTVVWKNSKHAVISRIQFGIPNTFISMSYTRNLPFNDTKIKCGIKGGFFGAIVEYGWETRISQHSIAGTTMSIGTTSGVSCKLRLKRANQTYTFSILLSEIIIPSPIFYGTLVPIAAYFCAKSIVIDPYNEAEKEKELRKAKQENAVELIVRKREAEAAIALMSETYYRNVNSEKAKSGLIIEKAIYGSIKTISIILENPSEESSPSQLDGIHDVTIPTQCLVQNSNLILHSASKSNLPGFYDPCFGEDKGLLIRYKFKNDDHLIVINDDEKLKIPSQNHNVRSNF</sequence>
<dbReference type="PANTHER" id="PTHR44157">
    <property type="entry name" value="DNAJ HOMOLOG SUBFAMILY C MEMBER 11"/>
    <property type="match status" value="1"/>
</dbReference>
<dbReference type="Pfam" id="PF00226">
    <property type="entry name" value="DnaJ"/>
    <property type="match status" value="1"/>
</dbReference>
<dbReference type="Pfam" id="PF11875">
    <property type="entry name" value="DnaJ-like_C11_C"/>
    <property type="match status" value="1"/>
</dbReference>
<dbReference type="EnsemblMetazoa" id="tetur32g00880.1">
    <property type="protein sequence ID" value="tetur32g00880.1"/>
    <property type="gene ID" value="tetur32g00880"/>
</dbReference>
<organism evidence="3 4">
    <name type="scientific">Tetranychus urticae</name>
    <name type="common">Two-spotted spider mite</name>
    <dbReference type="NCBI Taxonomy" id="32264"/>
    <lineage>
        <taxon>Eukaryota</taxon>
        <taxon>Metazoa</taxon>
        <taxon>Ecdysozoa</taxon>
        <taxon>Arthropoda</taxon>
        <taxon>Chelicerata</taxon>
        <taxon>Arachnida</taxon>
        <taxon>Acari</taxon>
        <taxon>Acariformes</taxon>
        <taxon>Trombidiformes</taxon>
        <taxon>Prostigmata</taxon>
        <taxon>Eleutherengona</taxon>
        <taxon>Raphignathae</taxon>
        <taxon>Tetranychoidea</taxon>
        <taxon>Tetranychidae</taxon>
        <taxon>Tetranychus</taxon>
    </lineage>
</organism>
<dbReference type="Gene3D" id="1.10.287.110">
    <property type="entry name" value="DnaJ domain"/>
    <property type="match status" value="1"/>
</dbReference>
<feature type="domain" description="J" evidence="2">
    <location>
        <begin position="17"/>
        <end position="85"/>
    </location>
</feature>
<dbReference type="SUPFAM" id="SSF46565">
    <property type="entry name" value="Chaperone J-domain"/>
    <property type="match status" value="1"/>
</dbReference>
<evidence type="ECO:0000259" key="2">
    <source>
        <dbReference type="PROSITE" id="PS50076"/>
    </source>
</evidence>
<dbReference type="STRING" id="32264.T1L1U5"/>
<name>T1L1U5_TETUR</name>
<dbReference type="InterPro" id="IPR052243">
    <property type="entry name" value="Mito_inner_membrane_organizer"/>
</dbReference>
<dbReference type="KEGG" id="tut:107369472"/>
<dbReference type="PANTHER" id="PTHR44157:SF1">
    <property type="entry name" value="DNAJ HOMOLOG SUBFAMILY C MEMBER 11"/>
    <property type="match status" value="1"/>
</dbReference>
<dbReference type="InterPro" id="IPR036869">
    <property type="entry name" value="J_dom_sf"/>
</dbReference>
<dbReference type="OMA" id="QLDKHTM"/>
<dbReference type="InterPro" id="IPR001623">
    <property type="entry name" value="DnaJ_domain"/>
</dbReference>
<reference evidence="3" key="2">
    <citation type="submission" date="2015-06" db="UniProtKB">
        <authorList>
            <consortium name="EnsemblMetazoa"/>
        </authorList>
    </citation>
    <scope>IDENTIFICATION</scope>
</reference>
<keyword evidence="4" id="KW-1185">Reference proteome</keyword>
<keyword evidence="1" id="KW-0143">Chaperone</keyword>
<dbReference type="eggNOG" id="KOG0718">
    <property type="taxonomic scope" value="Eukaryota"/>
</dbReference>
<accession>T1L1U5</accession>
<reference evidence="4" key="1">
    <citation type="submission" date="2011-08" db="EMBL/GenBank/DDBJ databases">
        <authorList>
            <person name="Rombauts S."/>
        </authorList>
    </citation>
    <scope>NUCLEOTIDE SEQUENCE</scope>
    <source>
        <strain evidence="4">London</strain>
    </source>
</reference>
<dbReference type="PRINTS" id="PR00625">
    <property type="entry name" value="JDOMAIN"/>
</dbReference>
<evidence type="ECO:0000256" key="1">
    <source>
        <dbReference type="ARBA" id="ARBA00023186"/>
    </source>
</evidence>
<dbReference type="CDD" id="cd06257">
    <property type="entry name" value="DnaJ"/>
    <property type="match status" value="1"/>
</dbReference>
<dbReference type="GO" id="GO:0042407">
    <property type="term" value="P:cristae formation"/>
    <property type="evidence" value="ECO:0007669"/>
    <property type="project" value="TreeGrafter"/>
</dbReference>
<dbReference type="Proteomes" id="UP000015104">
    <property type="component" value="Unassembled WGS sequence"/>
</dbReference>